<sequence length="64" mass="7504">MKLGVDHPDTLTSMANLASTYWNQGRWEEAEQLEVDSQDEARRGLSVYADEYGQSRYYLEIFRL</sequence>
<evidence type="ECO:0000313" key="2">
    <source>
        <dbReference type="Proteomes" id="UP001213681"/>
    </source>
</evidence>
<comment type="caution">
    <text evidence="1">The sequence shown here is derived from an EMBL/GenBank/DDBJ whole genome shotgun (WGS) entry which is preliminary data.</text>
</comment>
<dbReference type="Pfam" id="PF13374">
    <property type="entry name" value="TPR_10"/>
    <property type="match status" value="1"/>
</dbReference>
<dbReference type="InterPro" id="IPR011990">
    <property type="entry name" value="TPR-like_helical_dom_sf"/>
</dbReference>
<gene>
    <name evidence="1" type="ORF">N7458_002505</name>
</gene>
<dbReference type="GeneID" id="81596131"/>
<reference evidence="1" key="1">
    <citation type="submission" date="2022-12" db="EMBL/GenBank/DDBJ databases">
        <authorList>
            <person name="Petersen C."/>
        </authorList>
    </citation>
    <scope>NUCLEOTIDE SEQUENCE</scope>
    <source>
        <strain evidence="1">IBT 16125</strain>
    </source>
</reference>
<dbReference type="EMBL" id="JAPVEA010000002">
    <property type="protein sequence ID" value="KAJ5460953.1"/>
    <property type="molecule type" value="Genomic_DNA"/>
</dbReference>
<protein>
    <recommendedName>
        <fullName evidence="3">Kinesin light chain</fullName>
    </recommendedName>
</protein>
<dbReference type="Gene3D" id="1.25.40.10">
    <property type="entry name" value="Tetratricopeptide repeat domain"/>
    <property type="match status" value="1"/>
</dbReference>
<reference evidence="1" key="2">
    <citation type="journal article" date="2023" name="IMA Fungus">
        <title>Comparative genomic study of the Penicillium genus elucidates a diverse pangenome and 15 lateral gene transfer events.</title>
        <authorList>
            <person name="Petersen C."/>
            <person name="Sorensen T."/>
            <person name="Nielsen M.R."/>
            <person name="Sondergaard T.E."/>
            <person name="Sorensen J.L."/>
            <person name="Fitzpatrick D.A."/>
            <person name="Frisvad J.C."/>
            <person name="Nielsen K.L."/>
        </authorList>
    </citation>
    <scope>NUCLEOTIDE SEQUENCE</scope>
    <source>
        <strain evidence="1">IBT 16125</strain>
    </source>
</reference>
<proteinExistence type="predicted"/>
<evidence type="ECO:0008006" key="3">
    <source>
        <dbReference type="Google" id="ProtNLM"/>
    </source>
</evidence>
<dbReference type="RefSeq" id="XP_056769995.1">
    <property type="nucleotide sequence ID" value="XM_056905888.1"/>
</dbReference>
<organism evidence="1 2">
    <name type="scientific">Penicillium daleae</name>
    <dbReference type="NCBI Taxonomy" id="63821"/>
    <lineage>
        <taxon>Eukaryota</taxon>
        <taxon>Fungi</taxon>
        <taxon>Dikarya</taxon>
        <taxon>Ascomycota</taxon>
        <taxon>Pezizomycotina</taxon>
        <taxon>Eurotiomycetes</taxon>
        <taxon>Eurotiomycetidae</taxon>
        <taxon>Eurotiales</taxon>
        <taxon>Aspergillaceae</taxon>
        <taxon>Penicillium</taxon>
    </lineage>
</organism>
<name>A0AAD6CES8_9EURO</name>
<evidence type="ECO:0000313" key="1">
    <source>
        <dbReference type="EMBL" id="KAJ5460953.1"/>
    </source>
</evidence>
<accession>A0AAD6CES8</accession>
<dbReference type="Proteomes" id="UP001213681">
    <property type="component" value="Unassembled WGS sequence"/>
</dbReference>
<keyword evidence="2" id="KW-1185">Reference proteome</keyword>
<dbReference type="AlphaFoldDB" id="A0AAD6CES8"/>